<name>A0ABD3WXL2_SINWO</name>
<evidence type="ECO:0000313" key="2">
    <source>
        <dbReference type="Proteomes" id="UP001634394"/>
    </source>
</evidence>
<dbReference type="Proteomes" id="UP001634394">
    <property type="component" value="Unassembled WGS sequence"/>
</dbReference>
<sequence>MEEQSLASVLKDKYNIDEEMRVEGTFVQLVGADKEAIHLVKVGITAVTFVLARVELAQLRKDYELVSVTPLSLVSLGIQNYRDRIISVRSQFKGIQSFQLCSSDGEDFIWQQWVQIIKILSETFDSPAESHTRRDYTIEDDKRIEGKSVTNIVCNSSVTNASEDVSSSKFVDITSIRSSSSKTSMYSHTIDLTNVKADSSDFDVYYRKGFYPALQVKGKNVQIKEGVSVRTKNRMVKKKEAEKQSTQASACLNNSNNIQNKSHCNVHRKYVCPSGSSSGRVQMKDIGVSREKTGAWGIRNLLKRLECCSREKKTIKVRDNK</sequence>
<organism evidence="1 2">
    <name type="scientific">Sinanodonta woodiana</name>
    <name type="common">Chinese pond mussel</name>
    <name type="synonym">Anodonta woodiana</name>
    <dbReference type="NCBI Taxonomy" id="1069815"/>
    <lineage>
        <taxon>Eukaryota</taxon>
        <taxon>Metazoa</taxon>
        <taxon>Spiralia</taxon>
        <taxon>Lophotrochozoa</taxon>
        <taxon>Mollusca</taxon>
        <taxon>Bivalvia</taxon>
        <taxon>Autobranchia</taxon>
        <taxon>Heteroconchia</taxon>
        <taxon>Palaeoheterodonta</taxon>
        <taxon>Unionida</taxon>
        <taxon>Unionoidea</taxon>
        <taxon>Unionidae</taxon>
        <taxon>Unioninae</taxon>
        <taxon>Sinanodonta</taxon>
    </lineage>
</organism>
<evidence type="ECO:0000313" key="1">
    <source>
        <dbReference type="EMBL" id="KAL3877492.1"/>
    </source>
</evidence>
<reference evidence="1 2" key="1">
    <citation type="submission" date="2024-11" db="EMBL/GenBank/DDBJ databases">
        <title>Chromosome-level genome assembly of the freshwater bivalve Anodonta woodiana.</title>
        <authorList>
            <person name="Chen X."/>
        </authorList>
    </citation>
    <scope>NUCLEOTIDE SEQUENCE [LARGE SCALE GENOMIC DNA]</scope>
    <source>
        <strain evidence="1">MN2024</strain>
        <tissue evidence="1">Gills</tissue>
    </source>
</reference>
<dbReference type="EMBL" id="JBJQND010000005">
    <property type="protein sequence ID" value="KAL3877492.1"/>
    <property type="molecule type" value="Genomic_DNA"/>
</dbReference>
<proteinExistence type="predicted"/>
<protein>
    <submittedName>
        <fullName evidence="1">Uncharacterized protein</fullName>
    </submittedName>
</protein>
<accession>A0ABD3WXL2</accession>
<keyword evidence="2" id="KW-1185">Reference proteome</keyword>
<comment type="caution">
    <text evidence="1">The sequence shown here is derived from an EMBL/GenBank/DDBJ whole genome shotgun (WGS) entry which is preliminary data.</text>
</comment>
<dbReference type="AlphaFoldDB" id="A0ABD3WXL2"/>
<gene>
    <name evidence="1" type="ORF">ACJMK2_035192</name>
</gene>